<comment type="caution">
    <text evidence="1">The sequence shown here is derived from an EMBL/GenBank/DDBJ whole genome shotgun (WGS) entry which is preliminary data.</text>
</comment>
<sequence length="169" mass="18444">MFFAASLAGQTGGPVLWVKPEWFSETLNPVGTAAFFDPKDLIIARTKDQTETLACAEEGLRSGAVRLVVMELDRPIELTPGRRLQLAAETGRTIGLSLFPEGMGNQAATTRWLCKPRFSASDSTLQDWSIIKNKTGTNRSWTVGWDETARRIHVVSEIAERAGPEAAPG</sequence>
<accession>A0ABV2IB96</accession>
<reference evidence="1 2" key="1">
    <citation type="submission" date="2024-06" db="EMBL/GenBank/DDBJ databases">
        <title>Genomic Encyclopedia of Type Strains, Phase IV (KMG-IV): sequencing the most valuable type-strain genomes for metagenomic binning, comparative biology and taxonomic classification.</title>
        <authorList>
            <person name="Goeker M."/>
        </authorList>
    </citation>
    <scope>NUCLEOTIDE SEQUENCE [LARGE SCALE GENOMIC DNA]</scope>
    <source>
        <strain evidence="1 2">DSM 28102</strain>
    </source>
</reference>
<gene>
    <name evidence="1" type="ORF">ABID12_002136</name>
</gene>
<dbReference type="RefSeq" id="WP_354434187.1">
    <property type="nucleotide sequence ID" value="NZ_JBEPLY010000006.1"/>
</dbReference>
<evidence type="ECO:0000313" key="1">
    <source>
        <dbReference type="EMBL" id="MET3600191.1"/>
    </source>
</evidence>
<protein>
    <submittedName>
        <fullName evidence="1">Protein ImuA</fullName>
    </submittedName>
</protein>
<evidence type="ECO:0000313" key="2">
    <source>
        <dbReference type="Proteomes" id="UP001549164"/>
    </source>
</evidence>
<dbReference type="SUPFAM" id="SSF52540">
    <property type="entry name" value="P-loop containing nucleoside triphosphate hydrolases"/>
    <property type="match status" value="1"/>
</dbReference>
<dbReference type="InterPro" id="IPR027417">
    <property type="entry name" value="P-loop_NTPase"/>
</dbReference>
<keyword evidence="2" id="KW-1185">Reference proteome</keyword>
<dbReference type="Gene3D" id="3.40.50.300">
    <property type="entry name" value="P-loop containing nucleotide triphosphate hydrolases"/>
    <property type="match status" value="1"/>
</dbReference>
<organism evidence="1 2">
    <name type="scientific">Martelella mangrovi</name>
    <dbReference type="NCBI Taxonomy" id="1397477"/>
    <lineage>
        <taxon>Bacteria</taxon>
        <taxon>Pseudomonadati</taxon>
        <taxon>Pseudomonadota</taxon>
        <taxon>Alphaproteobacteria</taxon>
        <taxon>Hyphomicrobiales</taxon>
        <taxon>Aurantimonadaceae</taxon>
        <taxon>Martelella</taxon>
    </lineage>
</organism>
<dbReference type="Proteomes" id="UP001549164">
    <property type="component" value="Unassembled WGS sequence"/>
</dbReference>
<name>A0ABV2IB96_9HYPH</name>
<dbReference type="EMBL" id="JBEPLY010000006">
    <property type="protein sequence ID" value="MET3600191.1"/>
    <property type="molecule type" value="Genomic_DNA"/>
</dbReference>
<proteinExistence type="predicted"/>